<organism evidence="2 3">
    <name type="scientific">Aspergillus keveii</name>
    <dbReference type="NCBI Taxonomy" id="714993"/>
    <lineage>
        <taxon>Eukaryota</taxon>
        <taxon>Fungi</taxon>
        <taxon>Dikarya</taxon>
        <taxon>Ascomycota</taxon>
        <taxon>Pezizomycotina</taxon>
        <taxon>Eurotiomycetes</taxon>
        <taxon>Eurotiomycetidae</taxon>
        <taxon>Eurotiales</taxon>
        <taxon>Aspergillaceae</taxon>
        <taxon>Aspergillus</taxon>
        <taxon>Aspergillus subgen. Nidulantes</taxon>
    </lineage>
</organism>
<dbReference type="Proteomes" id="UP001610563">
    <property type="component" value="Unassembled WGS sequence"/>
</dbReference>
<feature type="chain" id="PRO_5045202184" evidence="1">
    <location>
        <begin position="24"/>
        <end position="200"/>
    </location>
</feature>
<reference evidence="2 3" key="1">
    <citation type="submission" date="2024-07" db="EMBL/GenBank/DDBJ databases">
        <title>Section-level genome sequencing and comparative genomics of Aspergillus sections Usti and Cavernicolus.</title>
        <authorList>
            <consortium name="Lawrence Berkeley National Laboratory"/>
            <person name="Nybo J.L."/>
            <person name="Vesth T.C."/>
            <person name="Theobald S."/>
            <person name="Frisvad J.C."/>
            <person name="Larsen T.O."/>
            <person name="Kjaerboelling I."/>
            <person name="Rothschild-Mancinelli K."/>
            <person name="Lyhne E.K."/>
            <person name="Kogle M.E."/>
            <person name="Barry K."/>
            <person name="Clum A."/>
            <person name="Na H."/>
            <person name="Ledsgaard L."/>
            <person name="Lin J."/>
            <person name="Lipzen A."/>
            <person name="Kuo A."/>
            <person name="Riley R."/>
            <person name="Mondo S."/>
            <person name="Labutti K."/>
            <person name="Haridas S."/>
            <person name="Pangalinan J."/>
            <person name="Salamov A.A."/>
            <person name="Simmons B.A."/>
            <person name="Magnuson J.K."/>
            <person name="Chen J."/>
            <person name="Drula E."/>
            <person name="Henrissat B."/>
            <person name="Wiebenga A."/>
            <person name="Lubbers R.J."/>
            <person name="Gomes A.C."/>
            <person name="Makela M.R."/>
            <person name="Stajich J."/>
            <person name="Grigoriev I.V."/>
            <person name="Mortensen U.H."/>
            <person name="De Vries R.P."/>
            <person name="Baker S.E."/>
            <person name="Andersen M.R."/>
        </authorList>
    </citation>
    <scope>NUCLEOTIDE SEQUENCE [LARGE SCALE GENOMIC DNA]</scope>
    <source>
        <strain evidence="2 3">CBS 209.92</strain>
    </source>
</reference>
<protein>
    <submittedName>
        <fullName evidence="2">Uncharacterized protein</fullName>
    </submittedName>
</protein>
<sequence>MRRFRSVLSISLALLFLSSVALASYAPQLEILYWPVSNPQPSVLAHVSYDPASLKSDLIDYTPPNAAETSEDLVRVGFYVSTPSNPKQWVGTLTSLAALRGDNDVHKPTLRLQISPSNEVYSVSLASDSSSTASSSSVNNLNLQLVTDELGPRPHLNRPIVVGPDGKNPEEVPEKTLFQKYWWVFLILTFLAMSGGGEQQ</sequence>
<dbReference type="PANTHER" id="PTHR39219:SF1">
    <property type="entry name" value="ER MEMBRANE PROTEIN COMPLEX SUBUNIT 10"/>
    <property type="match status" value="1"/>
</dbReference>
<evidence type="ECO:0000313" key="2">
    <source>
        <dbReference type="EMBL" id="KAL2796518.1"/>
    </source>
</evidence>
<comment type="caution">
    <text evidence="2">The sequence shown here is derived from an EMBL/GenBank/DDBJ whole genome shotgun (WGS) entry which is preliminary data.</text>
</comment>
<dbReference type="EMBL" id="JBFTWV010000026">
    <property type="protein sequence ID" value="KAL2796518.1"/>
    <property type="molecule type" value="Genomic_DNA"/>
</dbReference>
<keyword evidence="1" id="KW-0732">Signal</keyword>
<proteinExistence type="predicted"/>
<gene>
    <name evidence="2" type="ORF">BJX66DRAFT_137626</name>
</gene>
<evidence type="ECO:0000256" key="1">
    <source>
        <dbReference type="SAM" id="SignalP"/>
    </source>
</evidence>
<keyword evidence="3" id="KW-1185">Reference proteome</keyword>
<name>A0ABR4GBV8_9EURO</name>
<evidence type="ECO:0000313" key="3">
    <source>
        <dbReference type="Proteomes" id="UP001610563"/>
    </source>
</evidence>
<accession>A0ABR4GBV8</accession>
<dbReference type="PANTHER" id="PTHR39219">
    <property type="entry name" value="ER MEMBRANE PROTEIN COMPLEX SUBUNIT 10"/>
    <property type="match status" value="1"/>
</dbReference>
<feature type="signal peptide" evidence="1">
    <location>
        <begin position="1"/>
        <end position="23"/>
    </location>
</feature>